<accession>A0A1V1NWX3</accession>
<dbReference type="SUPFAM" id="SSF52777">
    <property type="entry name" value="CoA-dependent acyltransferases"/>
    <property type="match status" value="1"/>
</dbReference>
<dbReference type="AlphaFoldDB" id="A0A1V1NWX3"/>
<name>A0A1V1NWX3_9BACT</name>
<protein>
    <submittedName>
        <fullName evidence="1">Uncharacterized protein</fullName>
    </submittedName>
</protein>
<comment type="caution">
    <text evidence="1">The sequence shown here is derived from an EMBL/GenBank/DDBJ whole genome shotgun (WGS) entry which is preliminary data.</text>
</comment>
<proteinExistence type="predicted"/>
<organism evidence="1 2">
    <name type="scientific">Candidatus Magnetoglobus multicellularis str. Araruama</name>
    <dbReference type="NCBI Taxonomy" id="890399"/>
    <lineage>
        <taxon>Bacteria</taxon>
        <taxon>Pseudomonadati</taxon>
        <taxon>Thermodesulfobacteriota</taxon>
        <taxon>Desulfobacteria</taxon>
        <taxon>Desulfobacterales</taxon>
        <taxon>Desulfobacteraceae</taxon>
        <taxon>Candidatus Magnetoglobus</taxon>
    </lineage>
</organism>
<dbReference type="Proteomes" id="UP000189670">
    <property type="component" value="Unassembled WGS sequence"/>
</dbReference>
<evidence type="ECO:0000313" key="1">
    <source>
        <dbReference type="EMBL" id="ETR67058.1"/>
    </source>
</evidence>
<evidence type="ECO:0000313" key="2">
    <source>
        <dbReference type="Proteomes" id="UP000189670"/>
    </source>
</evidence>
<reference evidence="2" key="1">
    <citation type="submission" date="2012-11" db="EMBL/GenBank/DDBJ databases">
        <authorList>
            <person name="Lucero-Rivera Y.E."/>
            <person name="Tovar-Ramirez D."/>
        </authorList>
    </citation>
    <scope>NUCLEOTIDE SEQUENCE [LARGE SCALE GENOMIC DNA]</scope>
    <source>
        <strain evidence="2">Araruama</strain>
    </source>
</reference>
<dbReference type="EMBL" id="ATBP01001583">
    <property type="protein sequence ID" value="ETR67058.1"/>
    <property type="molecule type" value="Genomic_DNA"/>
</dbReference>
<sequence>MGLFVGVIPARFAFGFDLTCQSLMKSIQKVFREHFRHHRLPVSQIKHAVGHYKRPLFDIELSFEKHNYAIDLNGAKGHAHTLLSGYHAQPMTIFVREFHDDTDVWVDICYQTAFFSIRI</sequence>
<gene>
    <name evidence="1" type="ORF">OMM_12010</name>
</gene>
<dbReference type="Gene3D" id="3.30.559.30">
    <property type="entry name" value="Nonribosomal peptide synthetase, condensation domain"/>
    <property type="match status" value="1"/>
</dbReference>